<dbReference type="InterPro" id="IPR022417">
    <property type="entry name" value="Porphobilin_deaminase_N"/>
</dbReference>
<dbReference type="FunFam" id="3.40.190.10:FF:000004">
    <property type="entry name" value="Porphobilinogen deaminase"/>
    <property type="match status" value="1"/>
</dbReference>
<dbReference type="PRINTS" id="PR00151">
    <property type="entry name" value="PORPHBDMNASE"/>
</dbReference>
<organism evidence="10">
    <name type="scientific">marine metagenome</name>
    <dbReference type="NCBI Taxonomy" id="408172"/>
    <lineage>
        <taxon>unclassified sequences</taxon>
        <taxon>metagenomes</taxon>
        <taxon>ecological metagenomes</taxon>
    </lineage>
</organism>
<comment type="pathway">
    <text evidence="3">Porphyrin-containing compound metabolism; protoporphyrin-IX biosynthesis; coproporphyrinogen-III from 5-aminolevulinate: step 2/4.</text>
</comment>
<evidence type="ECO:0000256" key="8">
    <source>
        <dbReference type="ARBA" id="ARBA00033064"/>
    </source>
</evidence>
<evidence type="ECO:0000256" key="3">
    <source>
        <dbReference type="ARBA" id="ARBA00004735"/>
    </source>
</evidence>
<keyword evidence="6" id="KW-0808">Transferase</keyword>
<feature type="domain" description="Porphobilinogen deaminase N-terminal" evidence="9">
    <location>
        <begin position="15"/>
        <end position="222"/>
    </location>
</feature>
<proteinExistence type="inferred from homology"/>
<dbReference type="AlphaFoldDB" id="A0A382VSW3"/>
<comment type="function">
    <text evidence="2">Tetrapolymerization of the monopyrrole PBG into the hydroxymethylbilane pre-uroporphyrinogen in several discrete steps.</text>
</comment>
<evidence type="ECO:0000256" key="7">
    <source>
        <dbReference type="ARBA" id="ARBA00023244"/>
    </source>
</evidence>
<feature type="non-terminal residue" evidence="10">
    <location>
        <position position="233"/>
    </location>
</feature>
<sequence>VGSTSSGSKVSGSLLRIATRGSKLALWQAEHVRDRLLQQHPGLRVELVVLKTKGDLILDRPLAEAGGKGLFVKELESALLENQADLAVHSLKDVPALLPDGLELSTILSRENPHDAIVFREKNMKLEDLPPGSMIGTSSLRRAAQLKNIRPDLKVTSLRGNVPTRLQKLDSGKVDAAVLAVAGLRRLELEHRIDQELLPEQMLPAIGQGVLAIEIRKDDVKTLKKLYFLNDDS</sequence>
<evidence type="ECO:0000256" key="4">
    <source>
        <dbReference type="ARBA" id="ARBA00005638"/>
    </source>
</evidence>
<evidence type="ECO:0000256" key="2">
    <source>
        <dbReference type="ARBA" id="ARBA00002869"/>
    </source>
</evidence>
<dbReference type="SUPFAM" id="SSF53850">
    <property type="entry name" value="Periplasmic binding protein-like II"/>
    <property type="match status" value="1"/>
</dbReference>
<dbReference type="Gene3D" id="3.40.190.10">
    <property type="entry name" value="Periplasmic binding protein-like II"/>
    <property type="match status" value="2"/>
</dbReference>
<evidence type="ECO:0000256" key="1">
    <source>
        <dbReference type="ARBA" id="ARBA00001916"/>
    </source>
</evidence>
<dbReference type="EMBL" id="UINC01154003">
    <property type="protein sequence ID" value="SVD49031.1"/>
    <property type="molecule type" value="Genomic_DNA"/>
</dbReference>
<evidence type="ECO:0000256" key="6">
    <source>
        <dbReference type="ARBA" id="ARBA00022679"/>
    </source>
</evidence>
<dbReference type="PANTHER" id="PTHR11557">
    <property type="entry name" value="PORPHOBILINOGEN DEAMINASE"/>
    <property type="match status" value="1"/>
</dbReference>
<protein>
    <recommendedName>
        <fullName evidence="5">hydroxymethylbilane synthase</fullName>
        <ecNumber evidence="5">2.5.1.61</ecNumber>
    </recommendedName>
    <alternativeName>
        <fullName evidence="8">Hydroxymethylbilane synthase</fullName>
    </alternativeName>
</protein>
<dbReference type="InterPro" id="IPR000860">
    <property type="entry name" value="HemC"/>
</dbReference>
<gene>
    <name evidence="10" type="ORF">METZ01_LOCUS401885</name>
</gene>
<evidence type="ECO:0000256" key="5">
    <source>
        <dbReference type="ARBA" id="ARBA00012655"/>
    </source>
</evidence>
<evidence type="ECO:0000259" key="9">
    <source>
        <dbReference type="Pfam" id="PF01379"/>
    </source>
</evidence>
<dbReference type="EC" id="2.5.1.61" evidence="5"/>
<dbReference type="GO" id="GO:0004418">
    <property type="term" value="F:hydroxymethylbilane synthase activity"/>
    <property type="evidence" value="ECO:0007669"/>
    <property type="project" value="UniProtKB-EC"/>
</dbReference>
<feature type="non-terminal residue" evidence="10">
    <location>
        <position position="1"/>
    </location>
</feature>
<dbReference type="GO" id="GO:0005737">
    <property type="term" value="C:cytoplasm"/>
    <property type="evidence" value="ECO:0007669"/>
    <property type="project" value="TreeGrafter"/>
</dbReference>
<dbReference type="PANTHER" id="PTHR11557:SF0">
    <property type="entry name" value="PORPHOBILINOGEN DEAMINASE"/>
    <property type="match status" value="1"/>
</dbReference>
<name>A0A382VSW3_9ZZZZ</name>
<comment type="cofactor">
    <cofactor evidence="1">
        <name>dipyrromethane</name>
        <dbReference type="ChEBI" id="CHEBI:60342"/>
    </cofactor>
</comment>
<accession>A0A382VSW3</accession>
<keyword evidence="7" id="KW-0627">Porphyrin biosynthesis</keyword>
<dbReference type="Pfam" id="PF01379">
    <property type="entry name" value="Porphobil_deam"/>
    <property type="match status" value="1"/>
</dbReference>
<dbReference type="NCBIfam" id="TIGR00212">
    <property type="entry name" value="hemC"/>
    <property type="match status" value="1"/>
</dbReference>
<evidence type="ECO:0000313" key="10">
    <source>
        <dbReference type="EMBL" id="SVD49031.1"/>
    </source>
</evidence>
<comment type="similarity">
    <text evidence="4">Belongs to the HMBS family.</text>
</comment>
<dbReference type="GO" id="GO:0006783">
    <property type="term" value="P:heme biosynthetic process"/>
    <property type="evidence" value="ECO:0007669"/>
    <property type="project" value="TreeGrafter"/>
</dbReference>
<reference evidence="10" key="1">
    <citation type="submission" date="2018-05" db="EMBL/GenBank/DDBJ databases">
        <authorList>
            <person name="Lanie J.A."/>
            <person name="Ng W.-L."/>
            <person name="Kazmierczak K.M."/>
            <person name="Andrzejewski T.M."/>
            <person name="Davidsen T.M."/>
            <person name="Wayne K.J."/>
            <person name="Tettelin H."/>
            <person name="Glass J.I."/>
            <person name="Rusch D."/>
            <person name="Podicherti R."/>
            <person name="Tsui H.-C.T."/>
            <person name="Winkler M.E."/>
        </authorList>
    </citation>
    <scope>NUCLEOTIDE SEQUENCE</scope>
</reference>